<keyword evidence="2" id="KW-1185">Reference proteome</keyword>
<protein>
    <submittedName>
        <fullName evidence="1">Uncharacterized protein</fullName>
    </submittedName>
</protein>
<dbReference type="Gene3D" id="3.40.50.2300">
    <property type="match status" value="1"/>
</dbReference>
<accession>A0A8B6D7T6</accession>
<proteinExistence type="predicted"/>
<evidence type="ECO:0000313" key="1">
    <source>
        <dbReference type="EMBL" id="VDI16376.1"/>
    </source>
</evidence>
<reference evidence="1" key="1">
    <citation type="submission" date="2018-11" db="EMBL/GenBank/DDBJ databases">
        <authorList>
            <person name="Alioto T."/>
            <person name="Alioto T."/>
        </authorList>
    </citation>
    <scope>NUCLEOTIDE SEQUENCE</scope>
</reference>
<comment type="caution">
    <text evidence="1">The sequence shown here is derived from an EMBL/GenBank/DDBJ whole genome shotgun (WGS) entry which is preliminary data.</text>
</comment>
<evidence type="ECO:0000313" key="2">
    <source>
        <dbReference type="Proteomes" id="UP000596742"/>
    </source>
</evidence>
<dbReference type="EMBL" id="UYJE01003080">
    <property type="protein sequence ID" value="VDI16376.1"/>
    <property type="molecule type" value="Genomic_DNA"/>
</dbReference>
<name>A0A8B6D7T6_MYTGA</name>
<organism evidence="1 2">
    <name type="scientific">Mytilus galloprovincialis</name>
    <name type="common">Mediterranean mussel</name>
    <dbReference type="NCBI Taxonomy" id="29158"/>
    <lineage>
        <taxon>Eukaryota</taxon>
        <taxon>Metazoa</taxon>
        <taxon>Spiralia</taxon>
        <taxon>Lophotrochozoa</taxon>
        <taxon>Mollusca</taxon>
        <taxon>Bivalvia</taxon>
        <taxon>Autobranchia</taxon>
        <taxon>Pteriomorphia</taxon>
        <taxon>Mytilida</taxon>
        <taxon>Mytiloidea</taxon>
        <taxon>Mytilidae</taxon>
        <taxon>Mytilinae</taxon>
        <taxon>Mytilus</taxon>
    </lineage>
</organism>
<dbReference type="AlphaFoldDB" id="A0A8B6D7T6"/>
<gene>
    <name evidence="1" type="ORF">MGAL_10B040871</name>
</gene>
<dbReference type="Proteomes" id="UP000596742">
    <property type="component" value="Unassembled WGS sequence"/>
</dbReference>
<sequence>MKQQVKMKIYLFVSFYYVFTTIDAQDSSNKRRKIGAIFDRKSEHLAKTFEFEVRRLSNSDKDIHLEQTHEIVECQDSFHVSNAKLSERTGVKNISESNIMRRRWKYMDIIWRNGLTNRHVKKVLTMDTAREKKAWKRKAQWGEI</sequence>